<dbReference type="RefSeq" id="WP_004338473.1">
    <property type="nucleotide sequence ID" value="NZ_AMXE01000038.1"/>
</dbReference>
<dbReference type="InterPro" id="IPR052732">
    <property type="entry name" value="Cell-binding_unc_protein"/>
</dbReference>
<dbReference type="SUPFAM" id="SSF56112">
    <property type="entry name" value="Protein kinase-like (PK-like)"/>
    <property type="match status" value="1"/>
</dbReference>
<dbReference type="Gene3D" id="3.90.1200.10">
    <property type="match status" value="1"/>
</dbReference>
<evidence type="ECO:0000313" key="2">
    <source>
        <dbReference type="EMBL" id="ENO87419.1"/>
    </source>
</evidence>
<reference evidence="2 3" key="1">
    <citation type="submission" date="2012-09" db="EMBL/GenBank/DDBJ databases">
        <title>Draft Genome Sequences of 6 Strains from Genus Thauera.</title>
        <authorList>
            <person name="Liu B."/>
            <person name="Shapleigh J.P."/>
            <person name="Frostegard A.H."/>
        </authorList>
    </citation>
    <scope>NUCLEOTIDE SEQUENCE [LARGE SCALE GENOMIC DNA]</scope>
    <source>
        <strain evidence="3">47Lol / DSM 12138</strain>
    </source>
</reference>
<gene>
    <name evidence="2" type="ORF">C666_11015</name>
</gene>
<dbReference type="eggNOG" id="COG0645">
    <property type="taxonomic scope" value="Bacteria"/>
</dbReference>
<protein>
    <recommendedName>
        <fullName evidence="1">Aminoglycoside phosphotransferase domain-containing protein</fullName>
    </recommendedName>
</protein>
<evidence type="ECO:0000313" key="3">
    <source>
        <dbReference type="Proteomes" id="UP000013232"/>
    </source>
</evidence>
<comment type="caution">
    <text evidence="2">The sequence shown here is derived from an EMBL/GenBank/DDBJ whole genome shotgun (WGS) entry which is preliminary data.</text>
</comment>
<dbReference type="Pfam" id="PF13671">
    <property type="entry name" value="AAA_33"/>
    <property type="match status" value="1"/>
</dbReference>
<dbReference type="Gene3D" id="3.40.50.300">
    <property type="entry name" value="P-loop containing nucleotide triphosphate hydrolases"/>
    <property type="match status" value="1"/>
</dbReference>
<dbReference type="STRING" id="1123367.GCA_000621305_01103"/>
<dbReference type="OrthoDB" id="9810277at2"/>
<dbReference type="Pfam" id="PF01636">
    <property type="entry name" value="APH"/>
    <property type="match status" value="1"/>
</dbReference>
<dbReference type="Proteomes" id="UP000013232">
    <property type="component" value="Unassembled WGS sequence"/>
</dbReference>
<dbReference type="SUPFAM" id="SSF52540">
    <property type="entry name" value="P-loop containing nucleoside triphosphate hydrolases"/>
    <property type="match status" value="1"/>
</dbReference>
<dbReference type="eggNOG" id="COG2187">
    <property type="taxonomic scope" value="Bacteria"/>
</dbReference>
<dbReference type="AlphaFoldDB" id="N6Z5J5"/>
<sequence>MNAADELMNSLMRPGVLPDSAQGVELIETHISWVLLAGGHAWKLKKPLDLGFLDFSTVERRRAACEAELRLNRRTAPELYEAVVPVLGTPGAPRLGRAPEEDGEAPIDFLVRMRRFDQAALFAHLLDEGQLVPALFDRLARHVADFHAVAAVAKPGGGFGDADAVHAPVRQNFEQIRERIDDPAMLDVLGRVETWAEARFAALRPVFDARLAGGRVRECHGDLHLGNLIVLDGEPRLFDAIEFSAELRWTDVAADIAFLVMDLQARGRAELGGRFLNAWLERCGDYEGLRVLPYYLSYRAMVRAKIAAIRAAQLDGGARDACLAECRRYLALAAAQAEPAAPALLIACGLSGSGKTSQSQPLLERWGVIRVRADVERKRLFGLAAEAASGSALRGGLYSAEATARTYARLADLAHAVVEAGYPVLVDATFLLRAQRRRFAELAGALGVPFVILAFDAPLEILSERVRRRAAAGADASEADRVVLDAQLSTHEALEAGERERVLDVDTRSAPDWHALLPGLAALWPGVLSRAADREDR</sequence>
<organism evidence="2 3">
    <name type="scientific">Thauera linaloolentis (strain DSM 12138 / JCM 21573 / CCUG 41526 / CIP 105981 / IAM 15112 / NBRC 102519 / 47Lol)</name>
    <dbReference type="NCBI Taxonomy" id="1123367"/>
    <lineage>
        <taxon>Bacteria</taxon>
        <taxon>Pseudomonadati</taxon>
        <taxon>Pseudomonadota</taxon>
        <taxon>Betaproteobacteria</taxon>
        <taxon>Rhodocyclales</taxon>
        <taxon>Zoogloeaceae</taxon>
        <taxon>Thauera</taxon>
    </lineage>
</organism>
<dbReference type="InterPro" id="IPR027417">
    <property type="entry name" value="P-loop_NTPase"/>
</dbReference>
<dbReference type="EMBL" id="AMXE01000038">
    <property type="protein sequence ID" value="ENO87419.1"/>
    <property type="molecule type" value="Genomic_DNA"/>
</dbReference>
<feature type="domain" description="Aminoglycoside phosphotransferase" evidence="1">
    <location>
        <begin position="63"/>
        <end position="291"/>
    </location>
</feature>
<proteinExistence type="predicted"/>
<dbReference type="InterPro" id="IPR002575">
    <property type="entry name" value="Aminoglycoside_PTrfase"/>
</dbReference>
<dbReference type="PANTHER" id="PTHR43883">
    <property type="entry name" value="SLR0207 PROTEIN"/>
    <property type="match status" value="1"/>
</dbReference>
<evidence type="ECO:0000259" key="1">
    <source>
        <dbReference type="Pfam" id="PF01636"/>
    </source>
</evidence>
<dbReference type="InterPro" id="IPR011009">
    <property type="entry name" value="Kinase-like_dom_sf"/>
</dbReference>
<accession>N6Z5J5</accession>
<name>N6Z5J5_THAL4</name>
<dbReference type="PANTHER" id="PTHR43883:SF1">
    <property type="entry name" value="GLUCONOKINASE"/>
    <property type="match status" value="1"/>
</dbReference>
<keyword evidence="3" id="KW-1185">Reference proteome</keyword>